<dbReference type="Pfam" id="PF02781">
    <property type="entry name" value="G6PD_C"/>
    <property type="match status" value="1"/>
</dbReference>
<dbReference type="NCBIfam" id="TIGR00871">
    <property type="entry name" value="zwf"/>
    <property type="match status" value="1"/>
</dbReference>
<dbReference type="GO" id="GO:0005829">
    <property type="term" value="C:cytosol"/>
    <property type="evidence" value="ECO:0007669"/>
    <property type="project" value="TreeGrafter"/>
</dbReference>
<dbReference type="AlphaFoldDB" id="A0A934KLX5"/>
<dbReference type="InterPro" id="IPR022674">
    <property type="entry name" value="G6P_DH_NAD-bd"/>
</dbReference>
<dbReference type="PANTHER" id="PTHR23429">
    <property type="entry name" value="GLUCOSE-6-PHOSPHATE 1-DEHYDROGENASE G6PD"/>
    <property type="match status" value="1"/>
</dbReference>
<evidence type="ECO:0000256" key="1">
    <source>
        <dbReference type="ARBA" id="ARBA00004937"/>
    </source>
</evidence>
<feature type="active site" description="Proton acceptor" evidence="7">
    <location>
        <position position="234"/>
    </location>
</feature>
<dbReference type="GO" id="GO:0009051">
    <property type="term" value="P:pentose-phosphate shunt, oxidative branch"/>
    <property type="evidence" value="ECO:0007669"/>
    <property type="project" value="TreeGrafter"/>
</dbReference>
<proteinExistence type="inferred from homology"/>
<evidence type="ECO:0000256" key="2">
    <source>
        <dbReference type="ARBA" id="ARBA00009975"/>
    </source>
</evidence>
<dbReference type="InterPro" id="IPR022675">
    <property type="entry name" value="G6P_DH_C"/>
</dbReference>
<protein>
    <recommendedName>
        <fullName evidence="7">Glucose-6-phosphate 1-dehydrogenase</fullName>
        <shortName evidence="7">G6PD</shortName>
        <ecNumber evidence="7">1.1.1.49</ecNumber>
    </recommendedName>
</protein>
<dbReference type="Gene3D" id="3.40.50.720">
    <property type="entry name" value="NAD(P)-binding Rossmann-like Domain"/>
    <property type="match status" value="1"/>
</dbReference>
<feature type="binding site" evidence="7">
    <location>
        <position position="142"/>
    </location>
    <ligand>
        <name>NADP(+)</name>
        <dbReference type="ChEBI" id="CHEBI:58349"/>
    </ligand>
</feature>
<keyword evidence="6 7" id="KW-0119">Carbohydrate metabolism</keyword>
<dbReference type="SUPFAM" id="SSF51735">
    <property type="entry name" value="NAD(P)-binding Rossmann-fold domains"/>
    <property type="match status" value="1"/>
</dbReference>
<feature type="binding site" evidence="7">
    <location>
        <position position="176"/>
    </location>
    <ligand>
        <name>substrate</name>
    </ligand>
</feature>
<feature type="domain" description="Glucose-6-phosphate dehydrogenase C-terminal" evidence="9">
    <location>
        <begin position="183"/>
        <end position="468"/>
    </location>
</feature>
<evidence type="ECO:0000259" key="9">
    <source>
        <dbReference type="Pfam" id="PF02781"/>
    </source>
</evidence>
<name>A0A934KLX5_9BACT</name>
<evidence type="ECO:0000256" key="6">
    <source>
        <dbReference type="ARBA" id="ARBA00023277"/>
    </source>
</evidence>
<feature type="binding site" evidence="7">
    <location>
        <position position="330"/>
    </location>
    <ligand>
        <name>substrate</name>
    </ligand>
</feature>
<feature type="binding site" evidence="7">
    <location>
        <position position="172"/>
    </location>
    <ligand>
        <name>substrate</name>
    </ligand>
</feature>
<dbReference type="PROSITE" id="PS00069">
    <property type="entry name" value="G6P_DEHYDROGENASE"/>
    <property type="match status" value="1"/>
</dbReference>
<comment type="caution">
    <text evidence="10">The sequence shown here is derived from an EMBL/GenBank/DDBJ whole genome shotgun (WGS) entry which is preliminary data.</text>
</comment>
<dbReference type="PRINTS" id="PR00079">
    <property type="entry name" value="G6PDHDRGNASE"/>
</dbReference>
<evidence type="ECO:0000256" key="3">
    <source>
        <dbReference type="ARBA" id="ARBA00022526"/>
    </source>
</evidence>
<reference evidence="10 11" key="1">
    <citation type="submission" date="2020-10" db="EMBL/GenBank/DDBJ databases">
        <title>Ca. Dormibacterota MAGs.</title>
        <authorList>
            <person name="Montgomery K."/>
        </authorList>
    </citation>
    <scope>NUCLEOTIDE SEQUENCE [LARGE SCALE GENOMIC DNA]</scope>
    <source>
        <strain evidence="10">Mitchell_Peninsula_5</strain>
    </source>
</reference>
<dbReference type="EC" id="1.1.1.49" evidence="7"/>
<dbReference type="InterPro" id="IPR036291">
    <property type="entry name" value="NAD(P)-bd_dom_sf"/>
</dbReference>
<keyword evidence="4 7" id="KW-0521">NADP</keyword>
<evidence type="ECO:0000256" key="5">
    <source>
        <dbReference type="ARBA" id="ARBA00023002"/>
    </source>
</evidence>
<organism evidence="10 11">
    <name type="scientific">Candidatus Amunia macphersoniae</name>
    <dbReference type="NCBI Taxonomy" id="3127014"/>
    <lineage>
        <taxon>Bacteria</taxon>
        <taxon>Bacillati</taxon>
        <taxon>Candidatus Dormiibacterota</taxon>
        <taxon>Candidatus Dormibacteria</taxon>
        <taxon>Candidatus Aeolococcales</taxon>
        <taxon>Candidatus Aeolococcaceae</taxon>
        <taxon>Candidatus Amunia</taxon>
    </lineage>
</organism>
<gene>
    <name evidence="7 10" type="primary">zwf</name>
    <name evidence="10" type="ORF">JF887_02155</name>
</gene>
<evidence type="ECO:0000313" key="10">
    <source>
        <dbReference type="EMBL" id="MBJ7608220.1"/>
    </source>
</evidence>
<evidence type="ECO:0000256" key="4">
    <source>
        <dbReference type="ARBA" id="ARBA00022857"/>
    </source>
</evidence>
<accession>A0A934KLX5</accession>
<comment type="function">
    <text evidence="7">Catalyzes the oxidation of glucose 6-phosphate to 6-phosphogluconolactone.</text>
</comment>
<dbReference type="Proteomes" id="UP000614410">
    <property type="component" value="Unassembled WGS sequence"/>
</dbReference>
<dbReference type="Pfam" id="PF00479">
    <property type="entry name" value="G6PD_N"/>
    <property type="match status" value="1"/>
</dbReference>
<feature type="domain" description="Glucose-6-phosphate dehydrogenase NAD-binding" evidence="8">
    <location>
        <begin position="12"/>
        <end position="181"/>
    </location>
</feature>
<dbReference type="PANTHER" id="PTHR23429:SF0">
    <property type="entry name" value="GLUCOSE-6-PHOSPHATE 1-DEHYDROGENASE"/>
    <property type="match status" value="1"/>
</dbReference>
<dbReference type="SUPFAM" id="SSF55347">
    <property type="entry name" value="Glyceraldehyde-3-phosphate dehydrogenase-like, C-terminal domain"/>
    <property type="match status" value="1"/>
</dbReference>
<sequence>MPLTTPKDQDIVLVGASGDLATKRLIPALYNLESDGLLPSRGSVVGVATNDWDDQDFRMHALKSVAVNNPSGIDDAVWDRFASRLRFVSSLGDGDTMTRVVPRLDQATRLVYFSIPPSAFEGSVASLGNAGLSEGTKLIIEKPFGHDIESARHLNQTIHQVIPEERVFRIDHYLGKETVQNLLVLRFANPLFERTLNNEGVQRVEITVAESVGVGRRGAFYEETGAIRDIVQNHVLQLLALVAMEAPHDMGAASIREEKAKLLNSVAPIDPAFVVRGQYTAGTIDGKKVPGYREESGVAEDSQTETYAAMRLRIDNWRWGGTRFLLRTGKRLARRETRVVVVFRDAPFNFFATTEIQRLVSQKLNIRIQPNEGISITFVLKEPGPVVATQKVDMDFSYASSFNKTPKEAYDRLLLEALLGDHTLFISESETERGWEIVRPVLEAPPPVVPYEVGSAGPAEAEGLVAPRRWHALED</sequence>
<evidence type="ECO:0000256" key="7">
    <source>
        <dbReference type="HAMAP-Rule" id="MF_00966"/>
    </source>
</evidence>
<evidence type="ECO:0000313" key="11">
    <source>
        <dbReference type="Proteomes" id="UP000614410"/>
    </source>
</evidence>
<comment type="similarity">
    <text evidence="2 7">Belongs to the glucose-6-phosphate dehydrogenase family.</text>
</comment>
<dbReference type="GO" id="GO:0050661">
    <property type="term" value="F:NADP binding"/>
    <property type="evidence" value="ECO:0007669"/>
    <property type="project" value="UniProtKB-UniRule"/>
</dbReference>
<dbReference type="GO" id="GO:0006006">
    <property type="term" value="P:glucose metabolic process"/>
    <property type="evidence" value="ECO:0007669"/>
    <property type="project" value="UniProtKB-KW"/>
</dbReference>
<feature type="binding site" evidence="7">
    <location>
        <position position="210"/>
    </location>
    <ligand>
        <name>substrate</name>
    </ligand>
</feature>
<keyword evidence="3 7" id="KW-0313">Glucose metabolism</keyword>
<dbReference type="InterPro" id="IPR019796">
    <property type="entry name" value="G6P_DH_AS"/>
</dbReference>
<comment type="pathway">
    <text evidence="1 7">Carbohydrate degradation; pentose phosphate pathway; D-ribulose 5-phosphate from D-glucose 6-phosphate (oxidative stage): step 1/3.</text>
</comment>
<dbReference type="InterPro" id="IPR001282">
    <property type="entry name" value="G6P_DH"/>
</dbReference>
<dbReference type="HAMAP" id="MF_00966">
    <property type="entry name" value="G6PD"/>
    <property type="match status" value="1"/>
</dbReference>
<dbReference type="EMBL" id="JAEKNN010000009">
    <property type="protein sequence ID" value="MBJ7608220.1"/>
    <property type="molecule type" value="Genomic_DNA"/>
</dbReference>
<evidence type="ECO:0000259" key="8">
    <source>
        <dbReference type="Pfam" id="PF00479"/>
    </source>
</evidence>
<comment type="catalytic activity">
    <reaction evidence="7">
        <text>D-glucose 6-phosphate + NADP(+) = 6-phospho-D-glucono-1,5-lactone + NADPH + H(+)</text>
        <dbReference type="Rhea" id="RHEA:15841"/>
        <dbReference type="ChEBI" id="CHEBI:15378"/>
        <dbReference type="ChEBI" id="CHEBI:57783"/>
        <dbReference type="ChEBI" id="CHEBI:57955"/>
        <dbReference type="ChEBI" id="CHEBI:58349"/>
        <dbReference type="ChEBI" id="CHEBI:61548"/>
        <dbReference type="EC" id="1.1.1.49"/>
    </reaction>
</comment>
<dbReference type="GO" id="GO:0004345">
    <property type="term" value="F:glucose-6-phosphate dehydrogenase activity"/>
    <property type="evidence" value="ECO:0007669"/>
    <property type="project" value="UniProtKB-UniRule"/>
</dbReference>
<comment type="caution">
    <text evidence="7">Lacks conserved residue(s) required for the propagation of feature annotation.</text>
</comment>
<dbReference type="Gene3D" id="3.30.360.10">
    <property type="entry name" value="Dihydrodipicolinate Reductase, domain 2"/>
    <property type="match status" value="1"/>
</dbReference>
<dbReference type="PIRSF" id="PIRSF000110">
    <property type="entry name" value="G6PD"/>
    <property type="match status" value="1"/>
</dbReference>
<feature type="binding site" evidence="7">
    <location>
        <position position="229"/>
    </location>
    <ligand>
        <name>substrate</name>
    </ligand>
</feature>
<keyword evidence="5 7" id="KW-0560">Oxidoreductase</keyword>